<dbReference type="RefSeq" id="WP_074884602.1">
    <property type="nucleotide sequence ID" value="NZ_FOXO01000004.1"/>
</dbReference>
<gene>
    <name evidence="2" type="ORF">SAMN04487928_10478</name>
</gene>
<protein>
    <submittedName>
        <fullName evidence="2">Flavodoxin</fullName>
    </submittedName>
</protein>
<sequence>MGKTAIVYYSKHHGNTKKVLDAIKGYDPEVVLIDVTDKHEVDLTGYDRIGLASGIYYLKFAEQVLNFARVNLPTNKDVFFIATAGNPTGGIFNAISEITEGKHCSELGRFTAKGFDTFGPLKVVGGIQKGHPTEEECWAAVEFYKNL</sequence>
<dbReference type="SUPFAM" id="SSF52218">
    <property type="entry name" value="Flavoproteins"/>
    <property type="match status" value="1"/>
</dbReference>
<evidence type="ECO:0000259" key="1">
    <source>
        <dbReference type="Pfam" id="PF12724"/>
    </source>
</evidence>
<dbReference type="EMBL" id="FOXO01000004">
    <property type="protein sequence ID" value="SFP59193.1"/>
    <property type="molecule type" value="Genomic_DNA"/>
</dbReference>
<dbReference type="InterPro" id="IPR052200">
    <property type="entry name" value="Protoporphyrinogen_IX_DH"/>
</dbReference>
<dbReference type="PANTHER" id="PTHR38030:SF2">
    <property type="entry name" value="PROTOPORPHYRINOGEN IX DEHYDROGENASE [QUINONE]"/>
    <property type="match status" value="1"/>
</dbReference>
<dbReference type="Proteomes" id="UP000182624">
    <property type="component" value="Unassembled WGS sequence"/>
</dbReference>
<dbReference type="InterPro" id="IPR026816">
    <property type="entry name" value="Flavodoxin_dom"/>
</dbReference>
<feature type="domain" description="Flavodoxin" evidence="1">
    <location>
        <begin position="6"/>
        <end position="80"/>
    </location>
</feature>
<dbReference type="PANTHER" id="PTHR38030">
    <property type="entry name" value="PROTOPORPHYRINOGEN IX DEHYDROGENASE [MENAQUINONE]"/>
    <property type="match status" value="1"/>
</dbReference>
<dbReference type="InterPro" id="IPR029039">
    <property type="entry name" value="Flavoprotein-like_sf"/>
</dbReference>
<keyword evidence="3" id="KW-1185">Reference proteome</keyword>
<dbReference type="GO" id="GO:0010181">
    <property type="term" value="F:FMN binding"/>
    <property type="evidence" value="ECO:0007669"/>
    <property type="project" value="TreeGrafter"/>
</dbReference>
<dbReference type="OrthoDB" id="4564047at2"/>
<accession>A0A1I5RL16</accession>
<proteinExistence type="predicted"/>
<dbReference type="Pfam" id="PF12724">
    <property type="entry name" value="Flavodoxin_5"/>
    <property type="match status" value="1"/>
</dbReference>
<dbReference type="GO" id="GO:0006783">
    <property type="term" value="P:heme biosynthetic process"/>
    <property type="evidence" value="ECO:0007669"/>
    <property type="project" value="TreeGrafter"/>
</dbReference>
<dbReference type="GO" id="GO:0070819">
    <property type="term" value="F:menaquinone-dependent protoporphyrinogen oxidase activity"/>
    <property type="evidence" value="ECO:0007669"/>
    <property type="project" value="TreeGrafter"/>
</dbReference>
<dbReference type="Gene3D" id="3.40.50.360">
    <property type="match status" value="1"/>
</dbReference>
<organism evidence="2 3">
    <name type="scientific">Butyrivibrio proteoclasticus</name>
    <dbReference type="NCBI Taxonomy" id="43305"/>
    <lineage>
        <taxon>Bacteria</taxon>
        <taxon>Bacillati</taxon>
        <taxon>Bacillota</taxon>
        <taxon>Clostridia</taxon>
        <taxon>Lachnospirales</taxon>
        <taxon>Lachnospiraceae</taxon>
        <taxon>Butyrivibrio</taxon>
    </lineage>
</organism>
<evidence type="ECO:0000313" key="3">
    <source>
        <dbReference type="Proteomes" id="UP000182624"/>
    </source>
</evidence>
<dbReference type="AlphaFoldDB" id="A0A1I5RL16"/>
<name>A0A1I5RL16_9FIRM</name>
<evidence type="ECO:0000313" key="2">
    <source>
        <dbReference type="EMBL" id="SFP59193.1"/>
    </source>
</evidence>
<reference evidence="3" key="1">
    <citation type="submission" date="2016-10" db="EMBL/GenBank/DDBJ databases">
        <authorList>
            <person name="Varghese N."/>
            <person name="Submissions S."/>
        </authorList>
    </citation>
    <scope>NUCLEOTIDE SEQUENCE [LARGE SCALE GENOMIC DNA]</scope>
    <source>
        <strain evidence="3">P18</strain>
    </source>
</reference>